<evidence type="ECO:0000313" key="2">
    <source>
        <dbReference type="Proteomes" id="UP000536720"/>
    </source>
</evidence>
<protein>
    <recommendedName>
        <fullName evidence="3">CdiI immunity protein domain-containing protein</fullName>
    </recommendedName>
</protein>
<comment type="caution">
    <text evidence="1">The sequence shown here is derived from an EMBL/GenBank/DDBJ whole genome shotgun (WGS) entry which is preliminary data.</text>
</comment>
<dbReference type="RefSeq" id="WP_175363151.1">
    <property type="nucleotide sequence ID" value="NZ_JABFMR010000015.1"/>
</dbReference>
<name>A0A7Y6DII3_9PSED</name>
<evidence type="ECO:0008006" key="3">
    <source>
        <dbReference type="Google" id="ProtNLM"/>
    </source>
</evidence>
<dbReference type="EMBL" id="JABFMR010000015">
    <property type="protein sequence ID" value="NUT88199.1"/>
    <property type="molecule type" value="Genomic_DNA"/>
</dbReference>
<gene>
    <name evidence="1" type="ORF">HNO91_17320</name>
</gene>
<reference evidence="1 2" key="1">
    <citation type="journal article" date="2020" name="Front. Plant Sci.">
        <title>Isolation of Rhizosphere Bacteria That Improve Quality and Water Stress Tolerance in Greenhouse Ornamentals.</title>
        <authorList>
            <person name="Nordstedt N.P."/>
            <person name="Jones M.L."/>
        </authorList>
    </citation>
    <scope>NUCLEOTIDE SEQUENCE [LARGE SCALE GENOMIC DNA]</scope>
    <source>
        <strain evidence="1 2">C7D2</strain>
    </source>
</reference>
<proteinExistence type="predicted"/>
<organism evidence="1 2">
    <name type="scientific">Pseudomonas corrugata</name>
    <dbReference type="NCBI Taxonomy" id="47879"/>
    <lineage>
        <taxon>Bacteria</taxon>
        <taxon>Pseudomonadati</taxon>
        <taxon>Pseudomonadota</taxon>
        <taxon>Gammaproteobacteria</taxon>
        <taxon>Pseudomonadales</taxon>
        <taxon>Pseudomonadaceae</taxon>
        <taxon>Pseudomonas</taxon>
    </lineage>
</organism>
<sequence length="116" mass="13826">MGKVYDLHDIWGLLFVFSIENTRSEAREKIIASKDVNDNEELAQLFDMLVRPEFFLYAPQERNLLIDTLSHFLAIGDSFDYVFRNMDTYFDSDVKDRRQFMQVLLDSLNKYQAERQ</sequence>
<evidence type="ECO:0000313" key="1">
    <source>
        <dbReference type="EMBL" id="NUT88199.1"/>
    </source>
</evidence>
<dbReference type="Proteomes" id="UP000536720">
    <property type="component" value="Unassembled WGS sequence"/>
</dbReference>
<accession>A0A7Y6DII3</accession>
<dbReference type="AlphaFoldDB" id="A0A7Y6DII3"/>